<dbReference type="Pfam" id="PF12796">
    <property type="entry name" value="Ank_2"/>
    <property type="match status" value="2"/>
</dbReference>
<dbReference type="PANTHER" id="PTHR24201:SF15">
    <property type="entry name" value="ANKYRIN REPEAT DOMAIN-CONTAINING PROTEIN 66"/>
    <property type="match status" value="1"/>
</dbReference>
<evidence type="ECO:0000313" key="6">
    <source>
        <dbReference type="Proteomes" id="UP000717696"/>
    </source>
</evidence>
<evidence type="ECO:0000313" key="5">
    <source>
        <dbReference type="EMBL" id="KAH7139877.1"/>
    </source>
</evidence>
<evidence type="ECO:0000256" key="4">
    <source>
        <dbReference type="SAM" id="MobiDB-lite"/>
    </source>
</evidence>
<dbReference type="Gene3D" id="1.25.40.20">
    <property type="entry name" value="Ankyrin repeat-containing domain"/>
    <property type="match status" value="2"/>
</dbReference>
<organism evidence="5 6">
    <name type="scientific">Dactylonectria estremocensis</name>
    <dbReference type="NCBI Taxonomy" id="1079267"/>
    <lineage>
        <taxon>Eukaryota</taxon>
        <taxon>Fungi</taxon>
        <taxon>Dikarya</taxon>
        <taxon>Ascomycota</taxon>
        <taxon>Pezizomycotina</taxon>
        <taxon>Sordariomycetes</taxon>
        <taxon>Hypocreomycetidae</taxon>
        <taxon>Hypocreales</taxon>
        <taxon>Nectriaceae</taxon>
        <taxon>Dactylonectria</taxon>
    </lineage>
</organism>
<dbReference type="InterPro" id="IPR036770">
    <property type="entry name" value="Ankyrin_rpt-contain_sf"/>
</dbReference>
<dbReference type="SMART" id="SM00248">
    <property type="entry name" value="ANK"/>
    <property type="match status" value="5"/>
</dbReference>
<keyword evidence="2 3" id="KW-0040">ANK repeat</keyword>
<evidence type="ECO:0000256" key="3">
    <source>
        <dbReference type="PROSITE-ProRule" id="PRU00023"/>
    </source>
</evidence>
<feature type="region of interest" description="Disordered" evidence="4">
    <location>
        <begin position="242"/>
        <end position="267"/>
    </location>
</feature>
<proteinExistence type="predicted"/>
<keyword evidence="6" id="KW-1185">Reference proteome</keyword>
<feature type="compositionally biased region" description="Polar residues" evidence="4">
    <location>
        <begin position="901"/>
        <end position="919"/>
    </location>
</feature>
<dbReference type="PROSITE" id="PS50297">
    <property type="entry name" value="ANK_REP_REGION"/>
    <property type="match status" value="2"/>
</dbReference>
<feature type="region of interest" description="Disordered" evidence="4">
    <location>
        <begin position="874"/>
        <end position="937"/>
    </location>
</feature>
<keyword evidence="1" id="KW-0677">Repeat</keyword>
<dbReference type="Proteomes" id="UP000717696">
    <property type="component" value="Unassembled WGS sequence"/>
</dbReference>
<sequence length="937" mass="104056">MGASPQRQNEALSIGDFLSTLIAPLSSSSPAYRVISNQREVSSTLLFEDRTTSDSMEVVGAVASCIALAQGLEAGVRMVGFLKSIPDIQQDFEALQKEIRSTRGILLDSQKYAEVCPDIDDSPRLNETIQELKNIESELSDFATSCSRVKPARKEKAKKRKWILEANNLQKLRQQLAVAKTNLQFAVTSHHAMTMNIRTASMAIEMACIIRHLLHLAPPPPAPQPERVEELLEVKVDETYVTEEIEDGSDDTSEIGSDNDGSDSQQQITSLETDSIGRHRSQIFDDAKIDQLRERLYGARAECPPGCQCRCHFGTTEYKTQPRLRAILGSLSLSYNTVPGPARTECTEPRCKRGGSVTFVLEHYFPTWFWAGVLSFKASYDLLAGLRYSSSLRPCRILELTDAVWFAGNDGDVLGETFARSWYHPEDITVLGYGIIEDALYQHNFEASKILLRLWKNLLAERGLPRRVGFLAIIMLDGQYNDGQTHVLWQVLELSGLEMTATKLHSAVTNGESLQSLQTALKQEPWSIDVIGNRGRAPIHDIVVRNQFEALGELISAGANIDLRDSRGWTPLSYAAAYNRLECMQRLLQARCNVHLQNEIGATALHWAVVDGSPEGVAMLLVASASVSARDQTGKSPVHALAHSIEGTGDKLAHLQTAPDFNIETKNSEGWTAIIQAVAMNNATTLRCLVDAGASLVAVTNNSHNILHFAAIHSSVDVLHYLTSRALSGINTELGESRDYSPWDALQLFIHAPRWLVGGGRRPGREEQEAFAQLYQDIRGRNLQNDLEDIAGVLQYLSERHRDAARAKLASIIRQKQEWERFNSVQAFRDIDHQVQQGEWESATYALNDVMQEIRDEMESSPWEKTSYWGSTFAQDDGMLSDDDMSDDGTACDISIESNEESTGSHYEDATSQPSSSRRGSLGEDRLEELGNTRNTS</sequence>
<dbReference type="PROSITE" id="PS50088">
    <property type="entry name" value="ANK_REPEAT"/>
    <property type="match status" value="3"/>
</dbReference>
<dbReference type="InterPro" id="IPR050776">
    <property type="entry name" value="Ank_Repeat/CDKN_Inhibitor"/>
</dbReference>
<evidence type="ECO:0000256" key="2">
    <source>
        <dbReference type="ARBA" id="ARBA00023043"/>
    </source>
</evidence>
<accession>A0A9P9IZQ3</accession>
<feature type="compositionally biased region" description="Acidic residues" evidence="4">
    <location>
        <begin position="242"/>
        <end position="253"/>
    </location>
</feature>
<dbReference type="InterPro" id="IPR002110">
    <property type="entry name" value="Ankyrin_rpt"/>
</dbReference>
<dbReference type="SUPFAM" id="SSF48403">
    <property type="entry name" value="Ankyrin repeat"/>
    <property type="match status" value="1"/>
</dbReference>
<dbReference type="PANTHER" id="PTHR24201">
    <property type="entry name" value="ANK_REP_REGION DOMAIN-CONTAINING PROTEIN"/>
    <property type="match status" value="1"/>
</dbReference>
<dbReference type="OrthoDB" id="7464126at2759"/>
<reference evidence="5" key="1">
    <citation type="journal article" date="2021" name="Nat. Commun.">
        <title>Genetic determinants of endophytism in the Arabidopsis root mycobiome.</title>
        <authorList>
            <person name="Mesny F."/>
            <person name="Miyauchi S."/>
            <person name="Thiergart T."/>
            <person name="Pickel B."/>
            <person name="Atanasova L."/>
            <person name="Karlsson M."/>
            <person name="Huettel B."/>
            <person name="Barry K.W."/>
            <person name="Haridas S."/>
            <person name="Chen C."/>
            <person name="Bauer D."/>
            <person name="Andreopoulos W."/>
            <person name="Pangilinan J."/>
            <person name="LaButti K."/>
            <person name="Riley R."/>
            <person name="Lipzen A."/>
            <person name="Clum A."/>
            <person name="Drula E."/>
            <person name="Henrissat B."/>
            <person name="Kohler A."/>
            <person name="Grigoriev I.V."/>
            <person name="Martin F.M."/>
            <person name="Hacquard S."/>
        </authorList>
    </citation>
    <scope>NUCLEOTIDE SEQUENCE</scope>
    <source>
        <strain evidence="5">MPI-CAGE-AT-0021</strain>
    </source>
</reference>
<evidence type="ECO:0000256" key="1">
    <source>
        <dbReference type="ARBA" id="ARBA00022737"/>
    </source>
</evidence>
<name>A0A9P9IZQ3_9HYPO</name>
<feature type="repeat" description="ANK" evidence="3">
    <location>
        <begin position="534"/>
        <end position="566"/>
    </location>
</feature>
<comment type="caution">
    <text evidence="5">The sequence shown here is derived from an EMBL/GenBank/DDBJ whole genome shotgun (WGS) entry which is preliminary data.</text>
</comment>
<gene>
    <name evidence="5" type="ORF">B0J13DRAFT_558588</name>
</gene>
<feature type="repeat" description="ANK" evidence="3">
    <location>
        <begin position="567"/>
        <end position="599"/>
    </location>
</feature>
<dbReference type="AlphaFoldDB" id="A0A9P9IZQ3"/>
<evidence type="ECO:0008006" key="7">
    <source>
        <dbReference type="Google" id="ProtNLM"/>
    </source>
</evidence>
<feature type="compositionally biased region" description="Basic and acidic residues" evidence="4">
    <location>
        <begin position="921"/>
        <end position="931"/>
    </location>
</feature>
<protein>
    <recommendedName>
        <fullName evidence="7">Fungal N-terminal domain-containing protein</fullName>
    </recommendedName>
</protein>
<feature type="repeat" description="ANK" evidence="3">
    <location>
        <begin position="600"/>
        <end position="632"/>
    </location>
</feature>
<dbReference type="EMBL" id="JAGMUU010000014">
    <property type="protein sequence ID" value="KAH7139877.1"/>
    <property type="molecule type" value="Genomic_DNA"/>
</dbReference>